<dbReference type="GeneID" id="68358949"/>
<evidence type="ECO:0000256" key="2">
    <source>
        <dbReference type="ARBA" id="ARBA00023128"/>
    </source>
</evidence>
<organism evidence="4 5">
    <name type="scientific">Hirsutella rhossiliensis</name>
    <dbReference type="NCBI Taxonomy" id="111463"/>
    <lineage>
        <taxon>Eukaryota</taxon>
        <taxon>Fungi</taxon>
        <taxon>Dikarya</taxon>
        <taxon>Ascomycota</taxon>
        <taxon>Pezizomycotina</taxon>
        <taxon>Sordariomycetes</taxon>
        <taxon>Hypocreomycetidae</taxon>
        <taxon>Hypocreales</taxon>
        <taxon>Ophiocordycipitaceae</taxon>
        <taxon>Hirsutella</taxon>
    </lineage>
</organism>
<dbReference type="EMBL" id="JAIZPD010000013">
    <property type="protein sequence ID" value="KAH0959359.1"/>
    <property type="molecule type" value="Genomic_DNA"/>
</dbReference>
<dbReference type="AlphaFoldDB" id="A0A9P8SET3"/>
<accession>A0A9P8SET3</accession>
<name>A0A9P8SET3_9HYPO</name>
<reference evidence="4" key="1">
    <citation type="submission" date="2021-09" db="EMBL/GenBank/DDBJ databases">
        <title>A high-quality genome of the endoparasitic fungus Hirsutella rhossiliensis with a comparison of Hirsutella genomes reveals transposable elements contributing to genome size variation.</title>
        <authorList>
            <person name="Lin R."/>
            <person name="Jiao Y."/>
            <person name="Sun X."/>
            <person name="Ling J."/>
            <person name="Xie B."/>
            <person name="Cheng X."/>
        </authorList>
    </citation>
    <scope>NUCLEOTIDE SEQUENCE</scope>
    <source>
        <strain evidence="4">HR02</strain>
    </source>
</reference>
<protein>
    <submittedName>
        <fullName evidence="4">Reverse transcriptase (RNA-dependent DNA polymerase) domain-containing protein</fullName>
    </submittedName>
</protein>
<dbReference type="SUPFAM" id="SSF56672">
    <property type="entry name" value="DNA/RNA polymerases"/>
    <property type="match status" value="1"/>
</dbReference>
<comment type="caution">
    <text evidence="4">The sequence shown here is derived from an EMBL/GenBank/DDBJ whole genome shotgun (WGS) entry which is preliminary data.</text>
</comment>
<keyword evidence="2" id="KW-0496">Mitochondrion</keyword>
<dbReference type="RefSeq" id="XP_044716872.1">
    <property type="nucleotide sequence ID" value="XM_044868291.1"/>
</dbReference>
<dbReference type="GO" id="GO:0005739">
    <property type="term" value="C:mitochondrion"/>
    <property type="evidence" value="ECO:0007669"/>
    <property type="project" value="UniProtKB-SubCell"/>
</dbReference>
<evidence type="ECO:0000259" key="3">
    <source>
        <dbReference type="Pfam" id="PF07727"/>
    </source>
</evidence>
<keyword evidence="4" id="KW-0548">Nucleotidyltransferase</keyword>
<proteinExistence type="predicted"/>
<dbReference type="Proteomes" id="UP000824596">
    <property type="component" value="Unassembled WGS sequence"/>
</dbReference>
<dbReference type="GO" id="GO:0003964">
    <property type="term" value="F:RNA-directed DNA polymerase activity"/>
    <property type="evidence" value="ECO:0007669"/>
    <property type="project" value="UniProtKB-KW"/>
</dbReference>
<dbReference type="Pfam" id="PF07727">
    <property type="entry name" value="RVT_2"/>
    <property type="match status" value="1"/>
</dbReference>
<gene>
    <name evidence="4" type="ORF">HRG_09820</name>
</gene>
<feature type="domain" description="Reverse transcriptase Ty1/copia-type" evidence="3">
    <location>
        <begin position="1"/>
        <end position="146"/>
    </location>
</feature>
<dbReference type="InterPro" id="IPR043502">
    <property type="entry name" value="DNA/RNA_pol_sf"/>
</dbReference>
<keyword evidence="5" id="KW-1185">Reference proteome</keyword>
<evidence type="ECO:0000313" key="4">
    <source>
        <dbReference type="EMBL" id="KAH0959359.1"/>
    </source>
</evidence>
<comment type="subcellular location">
    <subcellularLocation>
        <location evidence="1">Mitochondrion</location>
    </subcellularLocation>
</comment>
<sequence length="172" mass="19681">MDAVAAFLAADLKERIFMKVPTELQQYFGKYVQILKSLYGLKQAARMWYLLISEYLKEIGFSPMTVDPTIFRHTESGVIIGVHVDDFMITGGDEVAIERVKEKLKGRFEMKDLGEAENILGIRIQRHNGKLMIDQSQFAKETVAEFLYDDSISDRNGPVWYGMTSIPYHTTC</sequence>
<keyword evidence="4" id="KW-0808">Transferase</keyword>
<evidence type="ECO:0000256" key="1">
    <source>
        <dbReference type="ARBA" id="ARBA00004173"/>
    </source>
</evidence>
<keyword evidence="4" id="KW-0695">RNA-directed DNA polymerase</keyword>
<evidence type="ECO:0000313" key="5">
    <source>
        <dbReference type="Proteomes" id="UP000824596"/>
    </source>
</evidence>
<dbReference type="OrthoDB" id="5080239at2759"/>
<dbReference type="InterPro" id="IPR013103">
    <property type="entry name" value="RVT_2"/>
</dbReference>